<reference evidence="5" key="1">
    <citation type="submission" date="2016-10" db="EMBL/GenBank/DDBJ databases">
        <authorList>
            <person name="Varghese N."/>
            <person name="Submissions S."/>
        </authorList>
    </citation>
    <scope>NUCLEOTIDE SEQUENCE [LARGE SCALE GENOMIC DNA]</scope>
    <source>
        <strain evidence="5">DSM 22361</strain>
    </source>
</reference>
<feature type="transmembrane region" description="Helical" evidence="1">
    <location>
        <begin position="291"/>
        <end position="310"/>
    </location>
</feature>
<evidence type="ECO:0000313" key="5">
    <source>
        <dbReference type="Proteomes" id="UP000236731"/>
    </source>
</evidence>
<sequence>MARFSNYNMKFREDIQGLRAIAVILVFLFHLNSNYLSGGFIGVDIFFVISGYLITTNIIRKKEINEFKFIDFYLGRIKRLIPVYIIFLLIIAIAGAIIWLPADIYLLRRNLFHASIFNSNNYLMTLDNYFGAASSENPLLHTWTLSIEMQFYFILPLLLILVKNKYHTLLLGGLTLLLFAYSIYNTYYIDNSSKMYFSLPARMPELLLGCLLSTSGAKHFEFKNKIIQNFLAILSVLVIILCAIFYNEQFPFPGIWVIIPLLAVCILLKTVNSSINTKILSNKILVHIGKLSYSIYLWHWAIMAFIRYYYSNYEFSIIQMLMIILVTYILSYLSFTFIEDKFRKSTNKNTIIFSASLYSLMGVSIFAITKLNAKVIDIPEEFLRPKIHLSSHGDTFKEPITLGASNPAQSDSILLIGDSHALMYKFYFEALGKEYNFNFRTATNNLYPPFKGISKKDFTSEKTYEQYLKISHSVQSELKNAKYIILCSVWSKKIPSLEKAYNMFIKQLGPNQKVIILQDFPVLKKFPMRQNRGQYKIAEFDQNDVVFDQKLPSYVIKTINDKKQVYYLTFDFSKLGHDWPYYENKIMYFDGGHLNLYGINALYDNTKGESITQLKKIIQSN</sequence>
<evidence type="ECO:0000256" key="1">
    <source>
        <dbReference type="SAM" id="Phobius"/>
    </source>
</evidence>
<evidence type="ECO:0000313" key="4">
    <source>
        <dbReference type="EMBL" id="SEF88799.1"/>
    </source>
</evidence>
<dbReference type="PANTHER" id="PTHR23028">
    <property type="entry name" value="ACETYLTRANSFERASE"/>
    <property type="match status" value="1"/>
</dbReference>
<name>A0A1H5VNC0_9SPHI</name>
<dbReference type="AlphaFoldDB" id="A0A1H5VNC0"/>
<feature type="transmembrane region" description="Helical" evidence="1">
    <location>
        <begin position="16"/>
        <end position="33"/>
    </location>
</feature>
<feature type="transmembrane region" description="Helical" evidence="1">
    <location>
        <begin position="169"/>
        <end position="189"/>
    </location>
</feature>
<dbReference type="InterPro" id="IPR050879">
    <property type="entry name" value="Acyltransferase_3"/>
</dbReference>
<dbReference type="Proteomes" id="UP000236731">
    <property type="component" value="Unassembled WGS sequence"/>
</dbReference>
<dbReference type="Pfam" id="PF01757">
    <property type="entry name" value="Acyl_transf_3"/>
    <property type="match status" value="1"/>
</dbReference>
<dbReference type="InterPro" id="IPR002656">
    <property type="entry name" value="Acyl_transf_3_dom"/>
</dbReference>
<accession>A0A1H5VNC0</accession>
<feature type="transmembrane region" description="Helical" evidence="1">
    <location>
        <begin position="252"/>
        <end position="271"/>
    </location>
</feature>
<dbReference type="GO" id="GO:0016787">
    <property type="term" value="F:hydrolase activity"/>
    <property type="evidence" value="ECO:0007669"/>
    <property type="project" value="UniProtKB-KW"/>
</dbReference>
<dbReference type="InterPro" id="IPR043968">
    <property type="entry name" value="SGNH"/>
</dbReference>
<proteinExistence type="predicted"/>
<keyword evidence="4" id="KW-0012">Acyltransferase</keyword>
<dbReference type="GO" id="GO:0016020">
    <property type="term" value="C:membrane"/>
    <property type="evidence" value="ECO:0007669"/>
    <property type="project" value="TreeGrafter"/>
</dbReference>
<protein>
    <submittedName>
        <fullName evidence="4">Peptidoglycan/LPS O-acetylase OafA/YrhL, contains acyltransferase and SGNH-hydrolase domains</fullName>
    </submittedName>
</protein>
<feature type="transmembrane region" description="Helical" evidence="1">
    <location>
        <begin position="316"/>
        <end position="338"/>
    </location>
</feature>
<feature type="transmembrane region" description="Helical" evidence="1">
    <location>
        <begin position="80"/>
        <end position="102"/>
    </location>
</feature>
<feature type="transmembrane region" description="Helical" evidence="1">
    <location>
        <begin position="39"/>
        <end position="59"/>
    </location>
</feature>
<evidence type="ECO:0000259" key="2">
    <source>
        <dbReference type="Pfam" id="PF01757"/>
    </source>
</evidence>
<feature type="domain" description="Acyltransferase 3" evidence="2">
    <location>
        <begin position="14"/>
        <end position="333"/>
    </location>
</feature>
<evidence type="ECO:0000259" key="3">
    <source>
        <dbReference type="Pfam" id="PF19040"/>
    </source>
</evidence>
<feature type="transmembrane region" description="Helical" evidence="1">
    <location>
        <begin position="350"/>
        <end position="369"/>
    </location>
</feature>
<dbReference type="EMBL" id="FNUT01000003">
    <property type="protein sequence ID" value="SEF88799.1"/>
    <property type="molecule type" value="Genomic_DNA"/>
</dbReference>
<keyword evidence="5" id="KW-1185">Reference proteome</keyword>
<dbReference type="Pfam" id="PF19040">
    <property type="entry name" value="SGNH"/>
    <property type="match status" value="1"/>
</dbReference>
<dbReference type="GO" id="GO:0016747">
    <property type="term" value="F:acyltransferase activity, transferring groups other than amino-acyl groups"/>
    <property type="evidence" value="ECO:0007669"/>
    <property type="project" value="InterPro"/>
</dbReference>
<keyword evidence="1" id="KW-0812">Transmembrane</keyword>
<organism evidence="4 5">
    <name type="scientific">Sphingobacterium lactis</name>
    <dbReference type="NCBI Taxonomy" id="797291"/>
    <lineage>
        <taxon>Bacteria</taxon>
        <taxon>Pseudomonadati</taxon>
        <taxon>Bacteroidota</taxon>
        <taxon>Sphingobacteriia</taxon>
        <taxon>Sphingobacteriales</taxon>
        <taxon>Sphingobacteriaceae</taxon>
        <taxon>Sphingobacterium</taxon>
    </lineage>
</organism>
<gene>
    <name evidence="4" type="ORF">SAMN05421877_103186</name>
</gene>
<feature type="transmembrane region" description="Helical" evidence="1">
    <location>
        <begin position="226"/>
        <end position="246"/>
    </location>
</feature>
<keyword evidence="4" id="KW-0808">Transferase</keyword>
<keyword evidence="1" id="KW-0472">Membrane</keyword>
<keyword evidence="4" id="KW-0378">Hydrolase</keyword>
<dbReference type="PANTHER" id="PTHR23028:SF53">
    <property type="entry name" value="ACYL_TRANSF_3 DOMAIN-CONTAINING PROTEIN"/>
    <property type="match status" value="1"/>
</dbReference>
<feature type="transmembrane region" description="Helical" evidence="1">
    <location>
        <begin position="143"/>
        <end position="162"/>
    </location>
</feature>
<feature type="transmembrane region" description="Helical" evidence="1">
    <location>
        <begin position="195"/>
        <end position="214"/>
    </location>
</feature>
<dbReference type="GO" id="GO:0009103">
    <property type="term" value="P:lipopolysaccharide biosynthetic process"/>
    <property type="evidence" value="ECO:0007669"/>
    <property type="project" value="TreeGrafter"/>
</dbReference>
<feature type="domain" description="SGNH" evidence="3">
    <location>
        <begin position="401"/>
        <end position="602"/>
    </location>
</feature>
<keyword evidence="1" id="KW-1133">Transmembrane helix</keyword>